<keyword evidence="4 5" id="KW-0949">S-adenosyl-L-methionine</keyword>
<dbReference type="RefSeq" id="WP_096409725.1">
    <property type="nucleotide sequence ID" value="NZ_AP017372.2"/>
</dbReference>
<dbReference type="InterPro" id="IPR036074">
    <property type="entry name" value="CbiD_sf"/>
</dbReference>
<dbReference type="EMBL" id="AP017372">
    <property type="protein sequence ID" value="BAU58348.2"/>
    <property type="molecule type" value="Genomic_DNA"/>
</dbReference>
<dbReference type="GO" id="GO:0019251">
    <property type="term" value="P:anaerobic cobalamin biosynthetic process"/>
    <property type="evidence" value="ECO:0007669"/>
    <property type="project" value="UniProtKB-UniRule"/>
</dbReference>
<keyword evidence="2 5" id="KW-0489">Methyltransferase</keyword>
<dbReference type="PIRSF" id="PIRSF026782">
    <property type="entry name" value="CbiD"/>
    <property type="match status" value="1"/>
</dbReference>
<dbReference type="KEGG" id="hhk:HH1059_16380"/>
<sequence length="367" mass="38482">MPNHSYKPRADSLRRGWTTGACAAAATKAACSALKTGQFPDPVQINLPRGHKPAFSLAFQEISLTKAKCWSSAAIIKDSGDDPDITNGAVITATVAAGEPGSGITLKAGKGVGTVTRHGLPVAIGEPAINPGPRAYILDAVGEIFPYQSDLAITLSISDGHQLATHTLNPRLGIQGGLSILGTTGVLVPFSCSAWIDSIQRGIDVARAADIKHLVANTGRTSEQAVKSIYSLADEALIDMGDFAGGTLKYLRRYPVPYLTISGGMAKITKLAQGFMDLHSRRGQADTQQLAAIAAQLGASTGCQERIAAANTIAEAFSCALAEGLPIGDTVAEAARKRAAEILRSDQIRLEVLIFDRNQELIGRAPF</sequence>
<reference evidence="6" key="1">
    <citation type="submission" date="2016-02" db="EMBL/GenBank/DDBJ databases">
        <title>Halorhodospira halochloris DSM-1059 complete genome, version 2.</title>
        <authorList>
            <person name="Tsukatani Y."/>
        </authorList>
    </citation>
    <scope>NUCLEOTIDE SEQUENCE</scope>
    <source>
        <strain evidence="6">DSM 1059</strain>
    </source>
</reference>
<comment type="catalytic activity">
    <reaction evidence="5">
        <text>Co-precorrin-5B + S-adenosyl-L-methionine = Co-precorrin-6A + S-adenosyl-L-homocysteine</text>
        <dbReference type="Rhea" id="RHEA:26285"/>
        <dbReference type="ChEBI" id="CHEBI:57856"/>
        <dbReference type="ChEBI" id="CHEBI:59789"/>
        <dbReference type="ChEBI" id="CHEBI:60063"/>
        <dbReference type="ChEBI" id="CHEBI:60064"/>
        <dbReference type="EC" id="2.1.1.195"/>
    </reaction>
</comment>
<name>A0A110B788_HALHR</name>
<comment type="similarity">
    <text evidence="5">Belongs to the CbiD family.</text>
</comment>
<keyword evidence="7" id="KW-1185">Reference proteome</keyword>
<evidence type="ECO:0000256" key="4">
    <source>
        <dbReference type="ARBA" id="ARBA00022691"/>
    </source>
</evidence>
<dbReference type="Proteomes" id="UP000218890">
    <property type="component" value="Chromosome"/>
</dbReference>
<dbReference type="InterPro" id="IPR002748">
    <property type="entry name" value="CbiD"/>
</dbReference>
<dbReference type="NCBIfam" id="NF000849">
    <property type="entry name" value="PRK00075.1-1"/>
    <property type="match status" value="1"/>
</dbReference>
<protein>
    <recommendedName>
        <fullName evidence="5">Cobalt-precorrin-5B C(1)-methyltransferase</fullName>
        <ecNumber evidence="5">2.1.1.195</ecNumber>
    </recommendedName>
    <alternativeName>
        <fullName evidence="5">Cobalt-precorrin-6A synthase</fullName>
    </alternativeName>
</protein>
<dbReference type="SUPFAM" id="SSF111342">
    <property type="entry name" value="CbiD-like"/>
    <property type="match status" value="1"/>
</dbReference>
<comment type="function">
    <text evidence="5">Catalyzes the methylation of C-1 in cobalt-precorrin-5B to form cobalt-precorrin-6A.</text>
</comment>
<evidence type="ECO:0000313" key="7">
    <source>
        <dbReference type="Proteomes" id="UP000218890"/>
    </source>
</evidence>
<gene>
    <name evidence="5 6" type="primary">cbiD</name>
    <name evidence="6" type="ORF">HH1059_16380</name>
</gene>
<comment type="pathway">
    <text evidence="5">Cofactor biosynthesis; adenosylcobalamin biosynthesis; cob(II)yrinate a,c-diamide from sirohydrochlorin (anaerobic route): step 6/10.</text>
</comment>
<dbReference type="GO" id="GO:0043780">
    <property type="term" value="F:cobalt-precorrin-5B C1-methyltransferase activity"/>
    <property type="evidence" value="ECO:0007669"/>
    <property type="project" value="RHEA"/>
</dbReference>
<dbReference type="HAMAP" id="MF_00787">
    <property type="entry name" value="CbiD"/>
    <property type="match status" value="1"/>
</dbReference>
<dbReference type="GO" id="GO:0032259">
    <property type="term" value="P:methylation"/>
    <property type="evidence" value="ECO:0007669"/>
    <property type="project" value="UniProtKB-KW"/>
</dbReference>
<dbReference type="UniPathway" id="UPA00148">
    <property type="reaction ID" value="UER00227"/>
</dbReference>
<dbReference type="Pfam" id="PF01888">
    <property type="entry name" value="CbiD"/>
    <property type="match status" value="1"/>
</dbReference>
<keyword evidence="3 5" id="KW-0808">Transferase</keyword>
<dbReference type="Gene3D" id="3.30.2110.10">
    <property type="entry name" value="CbiD-like"/>
    <property type="match status" value="1"/>
</dbReference>
<evidence type="ECO:0000256" key="1">
    <source>
        <dbReference type="ARBA" id="ARBA00022573"/>
    </source>
</evidence>
<organism evidence="6 7">
    <name type="scientific">Halorhodospira halochloris</name>
    <name type="common">Ectothiorhodospira halochloris</name>
    <dbReference type="NCBI Taxonomy" id="1052"/>
    <lineage>
        <taxon>Bacteria</taxon>
        <taxon>Pseudomonadati</taxon>
        <taxon>Pseudomonadota</taxon>
        <taxon>Gammaproteobacteria</taxon>
        <taxon>Chromatiales</taxon>
        <taxon>Ectothiorhodospiraceae</taxon>
        <taxon>Halorhodospira</taxon>
    </lineage>
</organism>
<evidence type="ECO:0000256" key="3">
    <source>
        <dbReference type="ARBA" id="ARBA00022679"/>
    </source>
</evidence>
<evidence type="ECO:0000256" key="2">
    <source>
        <dbReference type="ARBA" id="ARBA00022603"/>
    </source>
</evidence>
<dbReference type="NCBIfam" id="TIGR00312">
    <property type="entry name" value="cbiD"/>
    <property type="match status" value="1"/>
</dbReference>
<dbReference type="OrthoDB" id="6439987at2"/>
<proteinExistence type="inferred from homology"/>
<dbReference type="PANTHER" id="PTHR35863:SF1">
    <property type="entry name" value="COBALT-PRECORRIN-5B C(1)-METHYLTRANSFERASE"/>
    <property type="match status" value="1"/>
</dbReference>
<keyword evidence="1 5" id="KW-0169">Cobalamin biosynthesis</keyword>
<accession>A0A110B788</accession>
<dbReference type="PANTHER" id="PTHR35863">
    <property type="entry name" value="COBALT-PRECORRIN-5B C(1)-METHYLTRANSFERASE"/>
    <property type="match status" value="1"/>
</dbReference>
<evidence type="ECO:0000256" key="5">
    <source>
        <dbReference type="HAMAP-Rule" id="MF_00787"/>
    </source>
</evidence>
<dbReference type="EC" id="2.1.1.195" evidence="5"/>
<dbReference type="AlphaFoldDB" id="A0A110B788"/>
<evidence type="ECO:0000313" key="6">
    <source>
        <dbReference type="EMBL" id="BAU58348.2"/>
    </source>
</evidence>